<protein>
    <recommendedName>
        <fullName evidence="3">DUF3299 domain-containing protein</fullName>
    </recommendedName>
</protein>
<dbReference type="RefSeq" id="WP_281765443.1">
    <property type="nucleotide sequence ID" value="NZ_BRVO01000002.1"/>
</dbReference>
<accession>A0ABQ5MK95</accession>
<name>A0ABQ5MK95_9FLAO</name>
<reference evidence="1" key="1">
    <citation type="submission" date="2022-07" db="EMBL/GenBank/DDBJ databases">
        <title>Taxonomy of Novel Oxalotrophic and Methylotrophic Bacteria.</title>
        <authorList>
            <person name="Sahin N."/>
            <person name="Tani A."/>
        </authorList>
    </citation>
    <scope>NUCLEOTIDE SEQUENCE</scope>
    <source>
        <strain evidence="1">Y10</strain>
    </source>
</reference>
<dbReference type="Proteomes" id="UP001143543">
    <property type="component" value="Unassembled WGS sequence"/>
</dbReference>
<comment type="caution">
    <text evidence="1">The sequence shown here is derived from an EMBL/GenBank/DDBJ whole genome shotgun (WGS) entry which is preliminary data.</text>
</comment>
<evidence type="ECO:0000313" key="1">
    <source>
        <dbReference type="EMBL" id="GLB49819.1"/>
    </source>
</evidence>
<dbReference type="Gene3D" id="2.40.50.870">
    <property type="entry name" value="Protein of unknown function (DUF3299)"/>
    <property type="match status" value="1"/>
</dbReference>
<evidence type="ECO:0000313" key="2">
    <source>
        <dbReference type="Proteomes" id="UP001143543"/>
    </source>
</evidence>
<gene>
    <name evidence="1" type="ORF">Y10_21870</name>
</gene>
<sequence length="152" mass="17439">MSYNKHLIIFIFFVVGIQLSYAQKIVTWKDLSHITFSEEYYSEYDEYYLTPKFEEVVKELEGKQIIITGYFLNIAPEENVYILSKTPMSACFFCGVGGPETAIELEFTNKPLFKTDKVVSVTGILKLNGTDVEHFNYILTSCTAKLANQSER</sequence>
<dbReference type="EMBL" id="BRVO01000002">
    <property type="protein sequence ID" value="GLB49819.1"/>
    <property type="molecule type" value="Genomic_DNA"/>
</dbReference>
<keyword evidence="2" id="KW-1185">Reference proteome</keyword>
<evidence type="ECO:0008006" key="3">
    <source>
        <dbReference type="Google" id="ProtNLM"/>
    </source>
</evidence>
<proteinExistence type="predicted"/>
<organism evidence="1 2">
    <name type="scientific">Neptunitalea lumnitzerae</name>
    <dbReference type="NCBI Taxonomy" id="2965509"/>
    <lineage>
        <taxon>Bacteria</taxon>
        <taxon>Pseudomonadati</taxon>
        <taxon>Bacteroidota</taxon>
        <taxon>Flavobacteriia</taxon>
        <taxon>Flavobacteriales</taxon>
        <taxon>Flavobacteriaceae</taxon>
        <taxon>Neptunitalea</taxon>
    </lineage>
</organism>